<dbReference type="InterPro" id="IPR011234">
    <property type="entry name" value="Fumarylacetoacetase-like_C"/>
</dbReference>
<dbReference type="Gene3D" id="3.90.850.10">
    <property type="entry name" value="Fumarylacetoacetase-like, C-terminal domain"/>
    <property type="match status" value="1"/>
</dbReference>
<evidence type="ECO:0000256" key="2">
    <source>
        <dbReference type="ARBA" id="ARBA00022723"/>
    </source>
</evidence>
<dbReference type="PANTHER" id="PTHR42796:SF4">
    <property type="entry name" value="FUMARYLACETOACETATE HYDROLASE DOMAIN-CONTAINING PROTEIN 2A"/>
    <property type="match status" value="1"/>
</dbReference>
<gene>
    <name evidence="5" type="ORF">ACFQ08_00940</name>
</gene>
<evidence type="ECO:0000313" key="6">
    <source>
        <dbReference type="Proteomes" id="UP001597024"/>
    </source>
</evidence>
<organism evidence="5 6">
    <name type="scientific">Streptosporangium algeriense</name>
    <dbReference type="NCBI Taxonomy" id="1682748"/>
    <lineage>
        <taxon>Bacteria</taxon>
        <taxon>Bacillati</taxon>
        <taxon>Actinomycetota</taxon>
        <taxon>Actinomycetes</taxon>
        <taxon>Streptosporangiales</taxon>
        <taxon>Streptosporangiaceae</taxon>
        <taxon>Streptosporangium</taxon>
    </lineage>
</organism>
<dbReference type="Proteomes" id="UP001597024">
    <property type="component" value="Unassembled WGS sequence"/>
</dbReference>
<dbReference type="GO" id="GO:0016787">
    <property type="term" value="F:hydrolase activity"/>
    <property type="evidence" value="ECO:0007669"/>
    <property type="project" value="UniProtKB-KW"/>
</dbReference>
<keyword evidence="5" id="KW-0378">Hydrolase</keyword>
<accession>A0ABW3DKP2</accession>
<comment type="similarity">
    <text evidence="1">Belongs to the FAH family.</text>
</comment>
<keyword evidence="6" id="KW-1185">Reference proteome</keyword>
<dbReference type="EMBL" id="JBHTHX010000008">
    <property type="protein sequence ID" value="MFD0883133.1"/>
    <property type="molecule type" value="Genomic_DNA"/>
</dbReference>
<evidence type="ECO:0000256" key="1">
    <source>
        <dbReference type="ARBA" id="ARBA00010211"/>
    </source>
</evidence>
<dbReference type="SUPFAM" id="SSF56529">
    <property type="entry name" value="FAH"/>
    <property type="match status" value="1"/>
</dbReference>
<feature type="compositionally biased region" description="Basic residues" evidence="3">
    <location>
        <begin position="64"/>
        <end position="73"/>
    </location>
</feature>
<proteinExistence type="inferred from homology"/>
<dbReference type="PANTHER" id="PTHR42796">
    <property type="entry name" value="FUMARYLACETOACETATE HYDROLASE DOMAIN-CONTAINING PROTEIN 2A-RELATED"/>
    <property type="match status" value="1"/>
</dbReference>
<dbReference type="InterPro" id="IPR036663">
    <property type="entry name" value="Fumarylacetoacetase_C_sf"/>
</dbReference>
<keyword evidence="2" id="KW-0479">Metal-binding</keyword>
<evidence type="ECO:0000313" key="5">
    <source>
        <dbReference type="EMBL" id="MFD0883133.1"/>
    </source>
</evidence>
<evidence type="ECO:0000259" key="4">
    <source>
        <dbReference type="Pfam" id="PF01557"/>
    </source>
</evidence>
<sequence length="235" mass="24817">MKSRGEQAFRCERAGTSACRGPGALGAGGVGHLPGRRSRIPGRAHPPPCRPDPRGAWTTSGLRGRTRGRHRTRGSRIPAETVMNHIAGYMVSSDVPARDVAFGQGLEHPLLFQIARSKSSATFCPTGPWLVTPDEFDPSDARLRLWANGELRQDSTTAGMVVDVAGLISSVSASIALRPGDILLTGTPPGRGCQLDPPSYLTDGDIVEATTDGLGHMRTRVVAEPVTHDATVAAV</sequence>
<dbReference type="InterPro" id="IPR051121">
    <property type="entry name" value="FAH"/>
</dbReference>
<reference evidence="6" key="1">
    <citation type="journal article" date="2019" name="Int. J. Syst. Evol. Microbiol.">
        <title>The Global Catalogue of Microorganisms (GCM) 10K type strain sequencing project: providing services to taxonomists for standard genome sequencing and annotation.</title>
        <authorList>
            <consortium name="The Broad Institute Genomics Platform"/>
            <consortium name="The Broad Institute Genome Sequencing Center for Infectious Disease"/>
            <person name="Wu L."/>
            <person name="Ma J."/>
        </authorList>
    </citation>
    <scope>NUCLEOTIDE SEQUENCE [LARGE SCALE GENOMIC DNA]</scope>
    <source>
        <strain evidence="6">CCUG 62974</strain>
    </source>
</reference>
<dbReference type="Pfam" id="PF01557">
    <property type="entry name" value="FAA_hydrolase"/>
    <property type="match status" value="1"/>
</dbReference>
<evidence type="ECO:0000256" key="3">
    <source>
        <dbReference type="SAM" id="MobiDB-lite"/>
    </source>
</evidence>
<comment type="caution">
    <text evidence="5">The sequence shown here is derived from an EMBL/GenBank/DDBJ whole genome shotgun (WGS) entry which is preliminary data.</text>
</comment>
<feature type="region of interest" description="Disordered" evidence="3">
    <location>
        <begin position="40"/>
        <end position="73"/>
    </location>
</feature>
<name>A0ABW3DKP2_9ACTN</name>
<protein>
    <submittedName>
        <fullName evidence="5">Fumarylacetoacetate hydrolase family protein</fullName>
    </submittedName>
</protein>
<feature type="domain" description="Fumarylacetoacetase-like C-terminal" evidence="4">
    <location>
        <begin position="73"/>
        <end position="222"/>
    </location>
</feature>